<keyword evidence="9" id="KW-0963">Cytoplasm</keyword>
<dbReference type="GO" id="GO:0005737">
    <property type="term" value="C:cytoplasm"/>
    <property type="evidence" value="ECO:0007669"/>
    <property type="project" value="UniProtKB-SubCell"/>
</dbReference>
<comment type="subunit">
    <text evidence="9">Homodimer.</text>
</comment>
<dbReference type="InterPro" id="IPR043135">
    <property type="entry name" value="Fur_C"/>
</dbReference>
<dbReference type="GO" id="GO:0003700">
    <property type="term" value="F:DNA-binding transcription factor activity"/>
    <property type="evidence" value="ECO:0007669"/>
    <property type="project" value="UniProtKB-UniRule"/>
</dbReference>
<dbReference type="EMBL" id="LR743507">
    <property type="protein sequence ID" value="CAA2107255.1"/>
    <property type="molecule type" value="Genomic_DNA"/>
</dbReference>
<keyword evidence="3 7" id="KW-0862">Zinc</keyword>
<evidence type="ECO:0000256" key="2">
    <source>
        <dbReference type="ARBA" id="ARBA00022491"/>
    </source>
</evidence>
<dbReference type="GO" id="GO:0008270">
    <property type="term" value="F:zinc ion binding"/>
    <property type="evidence" value="ECO:0007669"/>
    <property type="project" value="TreeGrafter"/>
</dbReference>
<protein>
    <recommendedName>
        <fullName evidence="9">Ferric uptake regulation protein</fullName>
    </recommendedName>
</protein>
<feature type="binding site" evidence="8">
    <location>
        <position position="134"/>
    </location>
    <ligand>
        <name>Fe cation</name>
        <dbReference type="ChEBI" id="CHEBI:24875"/>
    </ligand>
</feature>
<dbReference type="GO" id="GO:0000976">
    <property type="term" value="F:transcription cis-regulatory region binding"/>
    <property type="evidence" value="ECO:0007669"/>
    <property type="project" value="TreeGrafter"/>
</dbReference>
<keyword evidence="6 9" id="KW-0804">Transcription</keyword>
<keyword evidence="2 9" id="KW-0678">Repressor</keyword>
<keyword evidence="8 9" id="KW-0408">Iron</keyword>
<sequence length="158" mass="17251">MPCGEAHYHRTMQRLTRQRNAVFSAFSDAGRVLTAPEILAHAREIVPEISLSTVYRQVSLLLADGEIAKVELPGEPARYEVACKPASHAKHDGREADHHHHYFHCSSCGQVFLLHACPGPMTDLVPKGFQVKSHEVTLHGVCASCAGASPRRSAGRAH</sequence>
<evidence type="ECO:0000256" key="1">
    <source>
        <dbReference type="ARBA" id="ARBA00007957"/>
    </source>
</evidence>
<dbReference type="Gene3D" id="3.30.1490.190">
    <property type="match status" value="1"/>
</dbReference>
<accession>A0A679JM04</accession>
<dbReference type="GO" id="GO:1900376">
    <property type="term" value="P:regulation of secondary metabolite biosynthetic process"/>
    <property type="evidence" value="ECO:0007669"/>
    <property type="project" value="TreeGrafter"/>
</dbReference>
<keyword evidence="5 9" id="KW-0238">DNA-binding</keyword>
<keyword evidence="4 9" id="KW-0805">Transcription regulation</keyword>
<feature type="binding site" evidence="7">
    <location>
        <position position="145"/>
    </location>
    <ligand>
        <name>Zn(2+)</name>
        <dbReference type="ChEBI" id="CHEBI:29105"/>
    </ligand>
</feature>
<evidence type="ECO:0000256" key="6">
    <source>
        <dbReference type="ARBA" id="ARBA00023163"/>
    </source>
</evidence>
<organism evidence="10">
    <name type="scientific">Variovorax paradoxus</name>
    <dbReference type="NCBI Taxonomy" id="34073"/>
    <lineage>
        <taxon>Bacteria</taxon>
        <taxon>Pseudomonadati</taxon>
        <taxon>Pseudomonadota</taxon>
        <taxon>Betaproteobacteria</taxon>
        <taxon>Burkholderiales</taxon>
        <taxon>Comamonadaceae</taxon>
        <taxon>Variovorax</taxon>
    </lineage>
</organism>
<feature type="binding site" evidence="7">
    <location>
        <position position="142"/>
    </location>
    <ligand>
        <name>Zn(2+)</name>
        <dbReference type="ChEBI" id="CHEBI:29105"/>
    </ligand>
</feature>
<dbReference type="SUPFAM" id="SSF46785">
    <property type="entry name" value="Winged helix' DNA-binding domain"/>
    <property type="match status" value="1"/>
</dbReference>
<gene>
    <name evidence="10" type="primary">zur</name>
    <name evidence="9" type="synonym">fur</name>
    <name evidence="10" type="ORF">VVAX_04145</name>
</gene>
<dbReference type="InterPro" id="IPR036390">
    <property type="entry name" value="WH_DNA-bd_sf"/>
</dbReference>
<evidence type="ECO:0000256" key="7">
    <source>
        <dbReference type="PIRSR" id="PIRSR602481-1"/>
    </source>
</evidence>
<comment type="cofactor">
    <cofactor evidence="7">
        <name>Zn(2+)</name>
        <dbReference type="ChEBI" id="CHEBI:29105"/>
    </cofactor>
    <text evidence="7">Binds 1 zinc ion per subunit.</text>
</comment>
<feature type="binding site" evidence="8">
    <location>
        <position position="99"/>
    </location>
    <ligand>
        <name>Fe cation</name>
        <dbReference type="ChEBI" id="CHEBI:24875"/>
    </ligand>
</feature>
<evidence type="ECO:0000256" key="4">
    <source>
        <dbReference type="ARBA" id="ARBA00023015"/>
    </source>
</evidence>
<dbReference type="Gene3D" id="1.10.10.10">
    <property type="entry name" value="Winged helix-like DNA-binding domain superfamily/Winged helix DNA-binding domain"/>
    <property type="match status" value="1"/>
</dbReference>
<comment type="cofactor">
    <cofactor evidence="8">
        <name>Mn(2+)</name>
        <dbReference type="ChEBI" id="CHEBI:29035"/>
    </cofactor>
    <cofactor evidence="8">
        <name>Fe(2+)</name>
        <dbReference type="ChEBI" id="CHEBI:29033"/>
    </cofactor>
    <text evidence="8">Binds 1 Mn(2+) or Fe(2+) ion per subunit.</text>
</comment>
<feature type="binding site" evidence="7">
    <location>
        <position position="105"/>
    </location>
    <ligand>
        <name>Zn(2+)</name>
        <dbReference type="ChEBI" id="CHEBI:29105"/>
    </ligand>
</feature>
<dbReference type="InterPro" id="IPR036388">
    <property type="entry name" value="WH-like_DNA-bd_sf"/>
</dbReference>
<dbReference type="Pfam" id="PF01475">
    <property type="entry name" value="FUR"/>
    <property type="match status" value="1"/>
</dbReference>
<dbReference type="GO" id="GO:0045892">
    <property type="term" value="P:negative regulation of DNA-templated transcription"/>
    <property type="evidence" value="ECO:0007669"/>
    <property type="project" value="TreeGrafter"/>
</dbReference>
<evidence type="ECO:0000256" key="3">
    <source>
        <dbReference type="ARBA" id="ARBA00022833"/>
    </source>
</evidence>
<evidence type="ECO:0000256" key="8">
    <source>
        <dbReference type="PIRSR" id="PIRSR602481-2"/>
    </source>
</evidence>
<keyword evidence="7 9" id="KW-0479">Metal-binding</keyword>
<proteinExistence type="inferred from homology"/>
<dbReference type="InterPro" id="IPR002481">
    <property type="entry name" value="FUR"/>
</dbReference>
<name>A0A679JM04_VARPD</name>
<comment type="similarity">
    <text evidence="1 9">Belongs to the Fur family.</text>
</comment>
<evidence type="ECO:0000313" key="10">
    <source>
        <dbReference type="EMBL" id="CAA2107255.1"/>
    </source>
</evidence>
<feature type="binding site" evidence="7">
    <location>
        <position position="108"/>
    </location>
    <ligand>
        <name>Zn(2+)</name>
        <dbReference type="ChEBI" id="CHEBI:29105"/>
    </ligand>
</feature>
<evidence type="ECO:0000256" key="9">
    <source>
        <dbReference type="RuleBase" id="RU364037"/>
    </source>
</evidence>
<evidence type="ECO:0000256" key="5">
    <source>
        <dbReference type="ARBA" id="ARBA00023125"/>
    </source>
</evidence>
<reference evidence="10" key="1">
    <citation type="submission" date="2019-12" db="EMBL/GenBank/DDBJ databases">
        <authorList>
            <person name="Cremers G."/>
        </authorList>
    </citation>
    <scope>NUCLEOTIDE SEQUENCE</scope>
    <source>
        <strain evidence="10">Vvax</strain>
    </source>
</reference>
<dbReference type="CDD" id="cd07153">
    <property type="entry name" value="Fur_like"/>
    <property type="match status" value="1"/>
</dbReference>
<dbReference type="PANTHER" id="PTHR33202">
    <property type="entry name" value="ZINC UPTAKE REGULATION PROTEIN"/>
    <property type="match status" value="1"/>
</dbReference>
<dbReference type="AlphaFoldDB" id="A0A679JM04"/>
<comment type="subcellular location">
    <subcellularLocation>
        <location evidence="9">Cytoplasm</location>
    </subcellularLocation>
</comment>
<dbReference type="PANTHER" id="PTHR33202:SF22">
    <property type="entry name" value="HYDROGEN PEROXIDE SENSITIVE REPRESSOR"/>
    <property type="match status" value="1"/>
</dbReference>